<accession>A0A5C5UUI4</accession>
<proteinExistence type="predicted"/>
<evidence type="ECO:0000313" key="2">
    <source>
        <dbReference type="EMBL" id="TWT29327.1"/>
    </source>
</evidence>
<feature type="region of interest" description="Disordered" evidence="1">
    <location>
        <begin position="174"/>
        <end position="206"/>
    </location>
</feature>
<reference evidence="2 3" key="1">
    <citation type="submission" date="2019-02" db="EMBL/GenBank/DDBJ databases">
        <title>Deep-cultivation of Planctomycetes and their phenomic and genomic characterization uncovers novel biology.</title>
        <authorList>
            <person name="Wiegand S."/>
            <person name="Jogler M."/>
            <person name="Boedeker C."/>
            <person name="Pinto D."/>
            <person name="Vollmers J."/>
            <person name="Rivas-Marin E."/>
            <person name="Kohn T."/>
            <person name="Peeters S.H."/>
            <person name="Heuer A."/>
            <person name="Rast P."/>
            <person name="Oberbeckmann S."/>
            <person name="Bunk B."/>
            <person name="Jeske O."/>
            <person name="Meyerdierks A."/>
            <person name="Storesund J.E."/>
            <person name="Kallscheuer N."/>
            <person name="Luecker S."/>
            <person name="Lage O.M."/>
            <person name="Pohl T."/>
            <person name="Merkel B.J."/>
            <person name="Hornburger P."/>
            <person name="Mueller R.-W."/>
            <person name="Bruemmer F."/>
            <person name="Labrenz M."/>
            <person name="Spormann A.M."/>
            <person name="Op Den Camp H."/>
            <person name="Overmann J."/>
            <person name="Amann R."/>
            <person name="Jetten M.S.M."/>
            <person name="Mascher T."/>
            <person name="Medema M.H."/>
            <person name="Devos D.P."/>
            <person name="Kaster A.-K."/>
            <person name="Ovreas L."/>
            <person name="Rohde M."/>
            <person name="Galperin M.Y."/>
            <person name="Jogler C."/>
        </authorList>
    </citation>
    <scope>NUCLEOTIDE SEQUENCE [LARGE SCALE GENOMIC DNA]</scope>
    <source>
        <strain evidence="2 3">KOR34</strain>
    </source>
</reference>
<name>A0A5C5UUI4_9BACT</name>
<gene>
    <name evidence="2" type="ORF">KOR34_52370</name>
</gene>
<dbReference type="EMBL" id="SIHJ01000009">
    <property type="protein sequence ID" value="TWT29327.1"/>
    <property type="molecule type" value="Genomic_DNA"/>
</dbReference>
<dbReference type="Proteomes" id="UP000316714">
    <property type="component" value="Unassembled WGS sequence"/>
</dbReference>
<dbReference type="AlphaFoldDB" id="A0A5C5UUI4"/>
<evidence type="ECO:0000256" key="1">
    <source>
        <dbReference type="SAM" id="MobiDB-lite"/>
    </source>
</evidence>
<organism evidence="2 3">
    <name type="scientific">Posidoniimonas corsicana</name>
    <dbReference type="NCBI Taxonomy" id="1938618"/>
    <lineage>
        <taxon>Bacteria</taxon>
        <taxon>Pseudomonadati</taxon>
        <taxon>Planctomycetota</taxon>
        <taxon>Planctomycetia</taxon>
        <taxon>Pirellulales</taxon>
        <taxon>Lacipirellulaceae</taxon>
        <taxon>Posidoniimonas</taxon>
    </lineage>
</organism>
<comment type="caution">
    <text evidence="2">The sequence shown here is derived from an EMBL/GenBank/DDBJ whole genome shotgun (WGS) entry which is preliminary data.</text>
</comment>
<sequence length="206" mass="22041">MAESVRGVIPTCHESGCGYRCCDFSRGNYIVLYPGELNEAVSAGAKLGHLEIRPSSDGGHRAICHACDTGCCDGGYKPLDCASYPFFPTIDSSDQQVRSGLASPKCPLLLSGLREHRQWVAQQWRTLAARSYAVRRWLGRVTLVDYRSLPDAAPDLPYANELEAYSIINCSGGSGSTGGSRSGSAAATTDSDETPQRICHPPPSAL</sequence>
<protein>
    <submittedName>
        <fullName evidence="2">Uncharacterized protein</fullName>
    </submittedName>
</protein>
<keyword evidence="3" id="KW-1185">Reference proteome</keyword>
<evidence type="ECO:0000313" key="3">
    <source>
        <dbReference type="Proteomes" id="UP000316714"/>
    </source>
</evidence>